<proteinExistence type="predicted"/>
<organism evidence="1 2">
    <name type="scientific">Datura stramonium</name>
    <name type="common">Jimsonweed</name>
    <name type="synonym">Common thornapple</name>
    <dbReference type="NCBI Taxonomy" id="4076"/>
    <lineage>
        <taxon>Eukaryota</taxon>
        <taxon>Viridiplantae</taxon>
        <taxon>Streptophyta</taxon>
        <taxon>Embryophyta</taxon>
        <taxon>Tracheophyta</taxon>
        <taxon>Spermatophyta</taxon>
        <taxon>Magnoliopsida</taxon>
        <taxon>eudicotyledons</taxon>
        <taxon>Gunneridae</taxon>
        <taxon>Pentapetalae</taxon>
        <taxon>asterids</taxon>
        <taxon>lamiids</taxon>
        <taxon>Solanales</taxon>
        <taxon>Solanaceae</taxon>
        <taxon>Solanoideae</taxon>
        <taxon>Datureae</taxon>
        <taxon>Datura</taxon>
    </lineage>
</organism>
<reference evidence="1 2" key="1">
    <citation type="journal article" date="2021" name="BMC Genomics">
        <title>Datura genome reveals duplications of psychoactive alkaloid biosynthetic genes and high mutation rate following tissue culture.</title>
        <authorList>
            <person name="Rajewski A."/>
            <person name="Carter-House D."/>
            <person name="Stajich J."/>
            <person name="Litt A."/>
        </authorList>
    </citation>
    <scope>NUCLEOTIDE SEQUENCE [LARGE SCALE GENOMIC DNA]</scope>
    <source>
        <strain evidence="1">AR-01</strain>
    </source>
</reference>
<name>A0ABS8VK71_DATST</name>
<evidence type="ECO:0000313" key="1">
    <source>
        <dbReference type="EMBL" id="MCD9646540.1"/>
    </source>
</evidence>
<comment type="caution">
    <text evidence="1">The sequence shown here is derived from an EMBL/GenBank/DDBJ whole genome shotgun (WGS) entry which is preliminary data.</text>
</comment>
<evidence type="ECO:0000313" key="2">
    <source>
        <dbReference type="Proteomes" id="UP000823775"/>
    </source>
</evidence>
<dbReference type="Proteomes" id="UP000823775">
    <property type="component" value="Unassembled WGS sequence"/>
</dbReference>
<keyword evidence="2" id="KW-1185">Reference proteome</keyword>
<sequence>MEEYCISFKEKRVIHAEAQIDAESFKTACPDIYYQIGMRDWVPFTIPVYPYFPELAACPFFQPLDNTVQVDSVITLATKTDKDASVMKKAKYTWNKTPPPPLASTHTSVASLHTNEFHSPTPTNLLNVAQRAKMHESHLVQLAMAIPSMIQRAIKKTLQPTNYKLTSLCSTVDVLESKVGTLRQEMAAPNAPLSTGHPIPCEPEAMLAQPEAPRSPPNDWWAGYKSDLEIV</sequence>
<gene>
    <name evidence="1" type="ORF">HAX54_036459</name>
</gene>
<accession>A0ABS8VK71</accession>
<dbReference type="EMBL" id="JACEIK010004834">
    <property type="protein sequence ID" value="MCD9646540.1"/>
    <property type="molecule type" value="Genomic_DNA"/>
</dbReference>
<protein>
    <submittedName>
        <fullName evidence="1">Uncharacterized protein</fullName>
    </submittedName>
</protein>